<gene>
    <name evidence="2" type="ORF">OEIGOIKO_05177</name>
</gene>
<dbReference type="GeneID" id="95623989"/>
<protein>
    <recommendedName>
        <fullName evidence="4">Ferric siderophore reductase C-terminal domain-containing protein</fullName>
    </recommendedName>
</protein>
<evidence type="ECO:0008006" key="4">
    <source>
        <dbReference type="Google" id="ProtNLM"/>
    </source>
</evidence>
<feature type="region of interest" description="Disordered" evidence="1">
    <location>
        <begin position="1"/>
        <end position="46"/>
    </location>
</feature>
<proteinExistence type="predicted"/>
<dbReference type="RefSeq" id="WP_218041931.1">
    <property type="nucleotide sequence ID" value="NZ_BHZC01000001.1"/>
</dbReference>
<evidence type="ECO:0000256" key="1">
    <source>
        <dbReference type="SAM" id="MobiDB-lite"/>
    </source>
</evidence>
<sequence>MSAYEAGAATGGHGGPLAADDVDGPLAAVGAGDADGSHTEGNPDDPHAALAALAAHGPRYRLGLGTPPDGEPDWLAADRLLDPYGPDLSRLLDTEHQGSGHRTAHAAALTLIAVYAGRVTAAAVLHWALTGRVLDVRPENVLLRPDPGHGIAGVRMRTFRILDGPGPSADTLQHVVLARHLLPLADALRERTRAGLRQLRGGVAHGCATALAASHADPELLARRWTAFLDGAPGGLAALGDVVTVTRRDGTPRLVYLRRTCCLFYTSAEAVRCVSCCLTSRDERIAAYAARS</sequence>
<dbReference type="EMBL" id="BHZC01000001">
    <property type="protein sequence ID" value="GCD37386.1"/>
    <property type="molecule type" value="Genomic_DNA"/>
</dbReference>
<organism evidence="2 3">
    <name type="scientific">Streptomyces chrestomyceticus JCM 4735</name>
    <dbReference type="NCBI Taxonomy" id="1306181"/>
    <lineage>
        <taxon>Bacteria</taxon>
        <taxon>Bacillati</taxon>
        <taxon>Actinomycetota</taxon>
        <taxon>Actinomycetes</taxon>
        <taxon>Kitasatosporales</taxon>
        <taxon>Streptomycetaceae</taxon>
        <taxon>Streptomyces</taxon>
    </lineage>
</organism>
<comment type="caution">
    <text evidence="2">The sequence shown here is derived from an EMBL/GenBank/DDBJ whole genome shotgun (WGS) entry which is preliminary data.</text>
</comment>
<evidence type="ECO:0000313" key="3">
    <source>
        <dbReference type="Proteomes" id="UP000287830"/>
    </source>
</evidence>
<dbReference type="AlphaFoldDB" id="A0A7U9L0J9"/>
<dbReference type="Proteomes" id="UP000287830">
    <property type="component" value="Unassembled WGS sequence"/>
</dbReference>
<reference evidence="2 3" key="1">
    <citation type="submission" date="2018-11" db="EMBL/GenBank/DDBJ databases">
        <title>Whole genome sequence of Streptomyces chrestomyceticus NBRC 13444(T).</title>
        <authorList>
            <person name="Komaki H."/>
            <person name="Tamura T."/>
        </authorList>
    </citation>
    <scope>NUCLEOTIDE SEQUENCE [LARGE SCALE GENOMIC DNA]</scope>
    <source>
        <strain evidence="2 3">NBRC 13444</strain>
    </source>
</reference>
<evidence type="ECO:0000313" key="2">
    <source>
        <dbReference type="EMBL" id="GCD37386.1"/>
    </source>
</evidence>
<name>A0A7U9L0J9_9ACTN</name>
<accession>A0A7U9L0J9</accession>